<sequence length="137" mass="14653">MLDGGYYEVGGGTVVELLVNKQGRCFPPSSGLDPQLREKVLRIVDQALASSELRDDPQVRTLRQRVAQFSRGGGKSGRFVDFGNILQLLGVGFEMGGSNGPAISMNSPLGRVGCGFVDATRRPSPSLDEVDDVRGEV</sequence>
<gene>
    <name evidence="1" type="ORF">pipiens_005508</name>
</gene>
<organism evidence="1 2">
    <name type="scientific">Culex pipiens pipiens</name>
    <name type="common">Northern house mosquito</name>
    <dbReference type="NCBI Taxonomy" id="38569"/>
    <lineage>
        <taxon>Eukaryota</taxon>
        <taxon>Metazoa</taxon>
        <taxon>Ecdysozoa</taxon>
        <taxon>Arthropoda</taxon>
        <taxon>Hexapoda</taxon>
        <taxon>Insecta</taxon>
        <taxon>Pterygota</taxon>
        <taxon>Neoptera</taxon>
        <taxon>Endopterygota</taxon>
        <taxon>Diptera</taxon>
        <taxon>Nematocera</taxon>
        <taxon>Culicoidea</taxon>
        <taxon>Culicidae</taxon>
        <taxon>Culicinae</taxon>
        <taxon>Culicini</taxon>
        <taxon>Culex</taxon>
        <taxon>Culex</taxon>
    </lineage>
</organism>
<evidence type="ECO:0000313" key="2">
    <source>
        <dbReference type="Proteomes" id="UP001562425"/>
    </source>
</evidence>
<protein>
    <submittedName>
        <fullName evidence="1">Uncharacterized protein</fullName>
    </submittedName>
</protein>
<keyword evidence="2" id="KW-1185">Reference proteome</keyword>
<dbReference type="AlphaFoldDB" id="A0ABD1DW29"/>
<accession>A0ABD1DW29</accession>
<comment type="caution">
    <text evidence="1">The sequence shown here is derived from an EMBL/GenBank/DDBJ whole genome shotgun (WGS) entry which is preliminary data.</text>
</comment>
<evidence type="ECO:0000313" key="1">
    <source>
        <dbReference type="EMBL" id="KAL1403945.1"/>
    </source>
</evidence>
<dbReference type="EMBL" id="JBEHCU010000983">
    <property type="protein sequence ID" value="KAL1403945.1"/>
    <property type="molecule type" value="Genomic_DNA"/>
</dbReference>
<proteinExistence type="predicted"/>
<name>A0ABD1DW29_CULPP</name>
<reference evidence="1 2" key="1">
    <citation type="submission" date="2024-05" db="EMBL/GenBank/DDBJ databases">
        <title>Culex pipiens pipiens assembly and annotation.</title>
        <authorList>
            <person name="Alout H."/>
            <person name="Durand T."/>
        </authorList>
    </citation>
    <scope>NUCLEOTIDE SEQUENCE [LARGE SCALE GENOMIC DNA]</scope>
    <source>
        <strain evidence="1">HA-2024</strain>
        <tissue evidence="1">Whole body</tissue>
    </source>
</reference>
<dbReference type="Proteomes" id="UP001562425">
    <property type="component" value="Unassembled WGS sequence"/>
</dbReference>